<evidence type="ECO:0000256" key="1">
    <source>
        <dbReference type="SAM" id="MobiDB-lite"/>
    </source>
</evidence>
<sequence>MDPNSLEGSLATTTKDAHDKTISPKKSLRHDVAGDATTGLPSLRTDRDRASPGDRRKTSKTYRRVNSVDFRGGGSNPEENLRLGTPRSPMVNSQRRDAFLRSQSTSPTPSARHRPELETGHHATDVESEPEEGEVRDEGRRLLRNEFDAAMADVNDERAADSDATADMSVDGDEVRAAITLDDNTEGRTPNHGTTPLNATKGHDHHNYPTPVPFFNPGSSHVPAAPHVQTQQPAQAPRLHGPAPPAQPVDGVHASMHAPPAPTPPPAHLARPTPTTTFAFGGASGNPSLPPQMFAFGQNNMHPPPPTGPQGTALTTPAAPAASGPPPRLIALGQNTGQPPAPAGPQTATSTTPAAPAAPFAFPDATAHGQATPTCRDENPHQNLPAAPMPAPTGPADVGKSARVQTNTGNFPRLVISQESALECVHERSVDLLARYPNQALYGFLFNGGYEAYKKLSDALPDKITEILDDFGTPDEFTVFNVATSTNTNASIPREGSNRCAPPLIFGVIVPNSALRSRLRTQSLFAHDPTWTFYLLGAEDFALPWVAALYECPVQRGTTAAKETLRAAISTVIWTDATVGVLLDQATSSFDQRSVDERRLALSETVDVRYDTLARRYVVYIKPCTQNIKQWNALVGAICTPELVDGVFIFAIVPKRGVGPRCVICKNEDHFHSHDPLANDPGFWGPKGQLNTIAEGPLAAGRVEREDARVAEGTSLGDGTINDLYGL</sequence>
<gene>
    <name evidence="2" type="ORF">B0H15DRAFT_942136</name>
</gene>
<reference evidence="2" key="1">
    <citation type="submission" date="2023-03" db="EMBL/GenBank/DDBJ databases">
        <title>Massive genome expansion in bonnet fungi (Mycena s.s.) driven by repeated elements and novel gene families across ecological guilds.</title>
        <authorList>
            <consortium name="Lawrence Berkeley National Laboratory"/>
            <person name="Harder C.B."/>
            <person name="Miyauchi S."/>
            <person name="Viragh M."/>
            <person name="Kuo A."/>
            <person name="Thoen E."/>
            <person name="Andreopoulos B."/>
            <person name="Lu D."/>
            <person name="Skrede I."/>
            <person name="Drula E."/>
            <person name="Henrissat B."/>
            <person name="Morin E."/>
            <person name="Kohler A."/>
            <person name="Barry K."/>
            <person name="LaButti K."/>
            <person name="Morin E."/>
            <person name="Salamov A."/>
            <person name="Lipzen A."/>
            <person name="Mereny Z."/>
            <person name="Hegedus B."/>
            <person name="Baldrian P."/>
            <person name="Stursova M."/>
            <person name="Weitz H."/>
            <person name="Taylor A."/>
            <person name="Grigoriev I.V."/>
            <person name="Nagy L.G."/>
            <person name="Martin F."/>
            <person name="Kauserud H."/>
        </authorList>
    </citation>
    <scope>NUCLEOTIDE SEQUENCE</scope>
    <source>
        <strain evidence="2">CBHHK173m</strain>
    </source>
</reference>
<feature type="compositionally biased region" description="Low complexity" evidence="1">
    <location>
        <begin position="268"/>
        <end position="277"/>
    </location>
</feature>
<dbReference type="Proteomes" id="UP001222325">
    <property type="component" value="Unassembled WGS sequence"/>
</dbReference>
<feature type="compositionally biased region" description="Low complexity" evidence="1">
    <location>
        <begin position="344"/>
        <end position="367"/>
    </location>
</feature>
<accession>A0AAD6UMZ5</accession>
<name>A0AAD6UMZ5_9AGAR</name>
<feature type="region of interest" description="Disordered" evidence="1">
    <location>
        <begin position="1"/>
        <end position="143"/>
    </location>
</feature>
<feature type="region of interest" description="Disordered" evidence="1">
    <location>
        <begin position="219"/>
        <end position="400"/>
    </location>
</feature>
<organism evidence="2 3">
    <name type="scientific">Mycena belliarum</name>
    <dbReference type="NCBI Taxonomy" id="1033014"/>
    <lineage>
        <taxon>Eukaryota</taxon>
        <taxon>Fungi</taxon>
        <taxon>Dikarya</taxon>
        <taxon>Basidiomycota</taxon>
        <taxon>Agaricomycotina</taxon>
        <taxon>Agaricomycetes</taxon>
        <taxon>Agaricomycetidae</taxon>
        <taxon>Agaricales</taxon>
        <taxon>Marasmiineae</taxon>
        <taxon>Mycenaceae</taxon>
        <taxon>Mycena</taxon>
    </lineage>
</organism>
<proteinExistence type="predicted"/>
<keyword evidence="3" id="KW-1185">Reference proteome</keyword>
<feature type="compositionally biased region" description="Basic and acidic residues" evidence="1">
    <location>
        <begin position="44"/>
        <end position="56"/>
    </location>
</feature>
<feature type="compositionally biased region" description="Low complexity" evidence="1">
    <location>
        <begin position="309"/>
        <end position="322"/>
    </location>
</feature>
<feature type="compositionally biased region" description="Polar residues" evidence="1">
    <location>
        <begin position="1"/>
        <end position="14"/>
    </location>
</feature>
<dbReference type="EMBL" id="JARJCN010000001">
    <property type="protein sequence ID" value="KAJ7104118.1"/>
    <property type="molecule type" value="Genomic_DNA"/>
</dbReference>
<evidence type="ECO:0000313" key="3">
    <source>
        <dbReference type="Proteomes" id="UP001222325"/>
    </source>
</evidence>
<dbReference type="AlphaFoldDB" id="A0AAD6UMZ5"/>
<feature type="compositionally biased region" description="Basic and acidic residues" evidence="1">
    <location>
        <begin position="113"/>
        <end position="125"/>
    </location>
</feature>
<evidence type="ECO:0000313" key="2">
    <source>
        <dbReference type="EMBL" id="KAJ7104118.1"/>
    </source>
</evidence>
<feature type="compositionally biased region" description="Acidic residues" evidence="1">
    <location>
        <begin position="126"/>
        <end position="135"/>
    </location>
</feature>
<protein>
    <submittedName>
        <fullName evidence="2">Uncharacterized protein</fullName>
    </submittedName>
</protein>
<comment type="caution">
    <text evidence="2">The sequence shown here is derived from an EMBL/GenBank/DDBJ whole genome shotgun (WGS) entry which is preliminary data.</text>
</comment>